<dbReference type="PANTHER" id="PTHR45862">
    <property type="entry name" value="PROTEIN SGT1 HOMOLOG"/>
    <property type="match status" value="1"/>
</dbReference>
<dbReference type="PROSITE" id="PS51203">
    <property type="entry name" value="CS"/>
    <property type="match status" value="1"/>
</dbReference>
<dbReference type="Proteomes" id="UP001215598">
    <property type="component" value="Unassembled WGS sequence"/>
</dbReference>
<sequence length="199" mass="21865">MATTLRHEFYETDEKLTLSIFDRGADPGAVNIKFEPRKLTYTNGDKSLVLEPLKGQITTDACEFTVGKVKVEIRLVKTVPGRWGGLIGDSPDPLANSAASSSVTTTSVKPQKNWEGITTNILTAEKEKTTEEDPNVGGDSTLNGFFQKIFGDADEDTKRAMMKSYQESGGTTLSTNWDEVKRGTVEVKPPAGSEWKKWN</sequence>
<gene>
    <name evidence="4" type="ORF">B0H16DRAFT_1670456</name>
</gene>
<organism evidence="4 5">
    <name type="scientific">Mycena metata</name>
    <dbReference type="NCBI Taxonomy" id="1033252"/>
    <lineage>
        <taxon>Eukaryota</taxon>
        <taxon>Fungi</taxon>
        <taxon>Dikarya</taxon>
        <taxon>Basidiomycota</taxon>
        <taxon>Agaricomycotina</taxon>
        <taxon>Agaricomycetes</taxon>
        <taxon>Agaricomycetidae</taxon>
        <taxon>Agaricales</taxon>
        <taxon>Marasmiineae</taxon>
        <taxon>Mycenaceae</taxon>
        <taxon>Mycena</taxon>
    </lineage>
</organism>
<dbReference type="InterPro" id="IPR007699">
    <property type="entry name" value="SGS_dom"/>
</dbReference>
<name>A0AAD7P3K0_9AGAR</name>
<dbReference type="Gene3D" id="2.60.40.790">
    <property type="match status" value="1"/>
</dbReference>
<dbReference type="InterPro" id="IPR044563">
    <property type="entry name" value="Sgt1-like"/>
</dbReference>
<dbReference type="Pfam" id="PF04969">
    <property type="entry name" value="CS"/>
    <property type="match status" value="1"/>
</dbReference>
<keyword evidence="5" id="KW-1185">Reference proteome</keyword>
<dbReference type="EMBL" id="JARKIB010000001">
    <property type="protein sequence ID" value="KAJ7786282.1"/>
    <property type="molecule type" value="Genomic_DNA"/>
</dbReference>
<proteinExistence type="predicted"/>
<feature type="domain" description="SGS" evidence="2">
    <location>
        <begin position="103"/>
        <end position="199"/>
    </location>
</feature>
<dbReference type="PROSITE" id="PS51048">
    <property type="entry name" value="SGS"/>
    <property type="match status" value="1"/>
</dbReference>
<dbReference type="InterPro" id="IPR007052">
    <property type="entry name" value="CS_dom"/>
</dbReference>
<dbReference type="InterPro" id="IPR008978">
    <property type="entry name" value="HSP20-like_chaperone"/>
</dbReference>
<evidence type="ECO:0000259" key="2">
    <source>
        <dbReference type="PROSITE" id="PS51048"/>
    </source>
</evidence>
<dbReference type="AlphaFoldDB" id="A0AAD7P3K0"/>
<dbReference type="CDD" id="cd06466">
    <property type="entry name" value="p23_CS_SGT1_like"/>
    <property type="match status" value="1"/>
</dbReference>
<feature type="compositionally biased region" description="Polar residues" evidence="1">
    <location>
        <begin position="165"/>
        <end position="177"/>
    </location>
</feature>
<comment type="caution">
    <text evidence="4">The sequence shown here is derived from an EMBL/GenBank/DDBJ whole genome shotgun (WGS) entry which is preliminary data.</text>
</comment>
<dbReference type="Pfam" id="PF05002">
    <property type="entry name" value="SGS"/>
    <property type="match status" value="1"/>
</dbReference>
<feature type="domain" description="CS" evidence="3">
    <location>
        <begin position="2"/>
        <end position="87"/>
    </location>
</feature>
<evidence type="ECO:0000256" key="1">
    <source>
        <dbReference type="SAM" id="MobiDB-lite"/>
    </source>
</evidence>
<reference evidence="4" key="1">
    <citation type="submission" date="2023-03" db="EMBL/GenBank/DDBJ databases">
        <title>Massive genome expansion in bonnet fungi (Mycena s.s.) driven by repeated elements and novel gene families across ecological guilds.</title>
        <authorList>
            <consortium name="Lawrence Berkeley National Laboratory"/>
            <person name="Harder C.B."/>
            <person name="Miyauchi S."/>
            <person name="Viragh M."/>
            <person name="Kuo A."/>
            <person name="Thoen E."/>
            <person name="Andreopoulos B."/>
            <person name="Lu D."/>
            <person name="Skrede I."/>
            <person name="Drula E."/>
            <person name="Henrissat B."/>
            <person name="Morin E."/>
            <person name="Kohler A."/>
            <person name="Barry K."/>
            <person name="LaButti K."/>
            <person name="Morin E."/>
            <person name="Salamov A."/>
            <person name="Lipzen A."/>
            <person name="Mereny Z."/>
            <person name="Hegedus B."/>
            <person name="Baldrian P."/>
            <person name="Stursova M."/>
            <person name="Weitz H."/>
            <person name="Taylor A."/>
            <person name="Grigoriev I.V."/>
            <person name="Nagy L.G."/>
            <person name="Martin F."/>
            <person name="Kauserud H."/>
        </authorList>
    </citation>
    <scope>NUCLEOTIDE SEQUENCE</scope>
    <source>
        <strain evidence="4">CBHHK182m</strain>
    </source>
</reference>
<dbReference type="GO" id="GO:0051087">
    <property type="term" value="F:protein-folding chaperone binding"/>
    <property type="evidence" value="ECO:0007669"/>
    <property type="project" value="InterPro"/>
</dbReference>
<accession>A0AAD7P3K0</accession>
<protein>
    <submittedName>
        <fullName evidence="4">SGS-domain-containing protein</fullName>
    </submittedName>
</protein>
<evidence type="ECO:0000313" key="4">
    <source>
        <dbReference type="EMBL" id="KAJ7786282.1"/>
    </source>
</evidence>
<feature type="region of interest" description="Disordered" evidence="1">
    <location>
        <begin position="164"/>
        <end position="199"/>
    </location>
</feature>
<evidence type="ECO:0000259" key="3">
    <source>
        <dbReference type="PROSITE" id="PS51203"/>
    </source>
</evidence>
<dbReference type="SUPFAM" id="SSF49764">
    <property type="entry name" value="HSP20-like chaperones"/>
    <property type="match status" value="1"/>
</dbReference>
<evidence type="ECO:0000313" key="5">
    <source>
        <dbReference type="Proteomes" id="UP001215598"/>
    </source>
</evidence>